<protein>
    <recommendedName>
        <fullName evidence="7">Type II secretion system protein GspF domain-containing protein</fullName>
    </recommendedName>
</protein>
<evidence type="ECO:0000256" key="3">
    <source>
        <dbReference type="ARBA" id="ARBA00022692"/>
    </source>
</evidence>
<comment type="subcellular location">
    <subcellularLocation>
        <location evidence="1">Cell membrane</location>
        <topology evidence="1">Multi-pass membrane protein</topology>
    </subcellularLocation>
</comment>
<feature type="domain" description="Type II secretion system protein GspF" evidence="7">
    <location>
        <begin position="155"/>
        <end position="279"/>
    </location>
</feature>
<evidence type="ECO:0000256" key="4">
    <source>
        <dbReference type="ARBA" id="ARBA00022989"/>
    </source>
</evidence>
<dbReference type="PANTHER" id="PTHR35007">
    <property type="entry name" value="INTEGRAL MEMBRANE PROTEIN-RELATED"/>
    <property type="match status" value="1"/>
</dbReference>
<name>A0ABQ4T1F4_METOR</name>
<gene>
    <name evidence="8" type="ORF">LKMONMHP_0305</name>
</gene>
<feature type="transmembrane region" description="Helical" evidence="6">
    <location>
        <begin position="120"/>
        <end position="139"/>
    </location>
</feature>
<dbReference type="EMBL" id="BPQV01000001">
    <property type="protein sequence ID" value="GJE25467.1"/>
    <property type="molecule type" value="Genomic_DNA"/>
</dbReference>
<dbReference type="Proteomes" id="UP001055156">
    <property type="component" value="Unassembled WGS sequence"/>
</dbReference>
<reference evidence="8" key="1">
    <citation type="journal article" date="2021" name="Front. Microbiol.">
        <title>Comprehensive Comparative Genomics and Phenotyping of Methylobacterium Species.</title>
        <authorList>
            <person name="Alessa O."/>
            <person name="Ogura Y."/>
            <person name="Fujitani Y."/>
            <person name="Takami H."/>
            <person name="Hayashi T."/>
            <person name="Sahin N."/>
            <person name="Tani A."/>
        </authorList>
    </citation>
    <scope>NUCLEOTIDE SEQUENCE</scope>
    <source>
        <strain evidence="8">NBRC 15689</strain>
    </source>
</reference>
<sequence>MSGSAPLAAGLAAVAAGALAYVVLMPWLSGENRAEKRRKAIEGSRASGVERITAVNRREQVAKSLKELEAKKDKTKVTLDLKIARAGLDWTRQKYLLVSVALALLTAGLGFMMTGSPVTAAGALIAGGFGLPLWILAFLQKRRIKTFVEELPNAIDVVVRGLRSGIPLGDCLRIISREAREPLRSEFRMAMEAQGLGLSMSDAILRMHDRVPVTEVNFFAVVIAIQQKSGGNLSEALGNLSRVLRERRKMRAKVQAMSMEAKASAAIIGCLPVGVALITYLSSPDYVSLLWTTNVGKIALVLSGIWMLVGILVMKKMINFDI</sequence>
<keyword evidence="3 6" id="KW-0812">Transmembrane</keyword>
<keyword evidence="2" id="KW-1003">Cell membrane</keyword>
<dbReference type="RefSeq" id="WP_238309413.1">
    <property type="nucleotide sequence ID" value="NZ_BPQV01000001.1"/>
</dbReference>
<dbReference type="InterPro" id="IPR042094">
    <property type="entry name" value="T2SS_GspF_sf"/>
</dbReference>
<dbReference type="PANTHER" id="PTHR35007:SF1">
    <property type="entry name" value="PILUS ASSEMBLY PROTEIN"/>
    <property type="match status" value="1"/>
</dbReference>
<evidence type="ECO:0000259" key="7">
    <source>
        <dbReference type="Pfam" id="PF00482"/>
    </source>
</evidence>
<feature type="transmembrane region" description="Helical" evidence="6">
    <location>
        <begin position="6"/>
        <end position="28"/>
    </location>
</feature>
<dbReference type="Pfam" id="PF00482">
    <property type="entry name" value="T2SSF"/>
    <property type="match status" value="1"/>
</dbReference>
<feature type="transmembrane region" description="Helical" evidence="6">
    <location>
        <begin position="95"/>
        <end position="114"/>
    </location>
</feature>
<evidence type="ECO:0000313" key="9">
    <source>
        <dbReference type="Proteomes" id="UP001055156"/>
    </source>
</evidence>
<keyword evidence="5 6" id="KW-0472">Membrane</keyword>
<evidence type="ECO:0000256" key="6">
    <source>
        <dbReference type="SAM" id="Phobius"/>
    </source>
</evidence>
<evidence type="ECO:0000256" key="1">
    <source>
        <dbReference type="ARBA" id="ARBA00004651"/>
    </source>
</evidence>
<dbReference type="InterPro" id="IPR018076">
    <property type="entry name" value="T2SS_GspF_dom"/>
</dbReference>
<keyword evidence="9" id="KW-1185">Reference proteome</keyword>
<feature type="transmembrane region" description="Helical" evidence="6">
    <location>
        <begin position="263"/>
        <end position="283"/>
    </location>
</feature>
<proteinExistence type="predicted"/>
<accession>A0ABQ4T1F4</accession>
<keyword evidence="4 6" id="KW-1133">Transmembrane helix</keyword>
<evidence type="ECO:0000256" key="5">
    <source>
        <dbReference type="ARBA" id="ARBA00023136"/>
    </source>
</evidence>
<feature type="transmembrane region" description="Helical" evidence="6">
    <location>
        <begin position="295"/>
        <end position="314"/>
    </location>
</feature>
<reference evidence="8" key="2">
    <citation type="submission" date="2021-08" db="EMBL/GenBank/DDBJ databases">
        <authorList>
            <person name="Tani A."/>
            <person name="Ola A."/>
            <person name="Ogura Y."/>
            <person name="Katsura K."/>
            <person name="Hayashi T."/>
        </authorList>
    </citation>
    <scope>NUCLEOTIDE SEQUENCE</scope>
    <source>
        <strain evidence="8">NBRC 15689</strain>
    </source>
</reference>
<evidence type="ECO:0000256" key="2">
    <source>
        <dbReference type="ARBA" id="ARBA00022475"/>
    </source>
</evidence>
<dbReference type="Gene3D" id="1.20.81.30">
    <property type="entry name" value="Type II secretion system (T2SS), domain F"/>
    <property type="match status" value="1"/>
</dbReference>
<evidence type="ECO:0000313" key="8">
    <source>
        <dbReference type="EMBL" id="GJE25467.1"/>
    </source>
</evidence>
<organism evidence="8 9">
    <name type="scientific">Methylobacterium organophilum</name>
    <dbReference type="NCBI Taxonomy" id="410"/>
    <lineage>
        <taxon>Bacteria</taxon>
        <taxon>Pseudomonadati</taxon>
        <taxon>Pseudomonadota</taxon>
        <taxon>Alphaproteobacteria</taxon>
        <taxon>Hyphomicrobiales</taxon>
        <taxon>Methylobacteriaceae</taxon>
        <taxon>Methylobacterium</taxon>
    </lineage>
</organism>
<comment type="caution">
    <text evidence="8">The sequence shown here is derived from an EMBL/GenBank/DDBJ whole genome shotgun (WGS) entry which is preliminary data.</text>
</comment>